<dbReference type="GO" id="GO:0051536">
    <property type="term" value="F:iron-sulfur cluster binding"/>
    <property type="evidence" value="ECO:0007669"/>
    <property type="project" value="UniProtKB-KW"/>
</dbReference>
<evidence type="ECO:0000313" key="11">
    <source>
        <dbReference type="EMBL" id="OAD53517.1"/>
    </source>
</evidence>
<dbReference type="NCBIfam" id="TIGR00322">
    <property type="entry name" value="diphth2_R"/>
    <property type="match status" value="1"/>
</dbReference>
<comment type="pathway">
    <text evidence="2">Protein modification; peptidyl-diphthamide biosynthesis.</text>
</comment>
<evidence type="ECO:0000256" key="7">
    <source>
        <dbReference type="ARBA" id="ARBA00023014"/>
    </source>
</evidence>
<dbReference type="AlphaFoldDB" id="A0A310S709"/>
<keyword evidence="6" id="KW-0408">Iron</keyword>
<sequence length="323" mass="37028">VEKCGKWIDTHNLNKVCLQFPDNLLPDSVEIALRLESHINKKVYILGDTSCGSCCVDEIAAQHINADSIIHFGHACLNPTMRLPVFHVLPKQEIDIKEVINRFKLHYVNQFERILFFYDVAYAHKIDVKNNSSTIILGRCFKLDKKYKIEDYIAFFLGDDGKTFTTLAMTIPAKKWYYFENNNIIEYDILNTSWLKRRRYIVEKLKDAKVVAIVVATLGIKDYLKVITMIKHILKEKKKKSYILSVGKINPTKLANFPEIDAFVVITCVIAIGKAGAEFLQNRSWKGIEQRLGKDAVHSAEIGRCGLPNCYENEPISIKKNNE</sequence>
<dbReference type="PANTHER" id="PTHR10762">
    <property type="entry name" value="DIPHTHAMIDE BIOSYNTHESIS PROTEIN"/>
    <property type="match status" value="1"/>
</dbReference>
<dbReference type="InterPro" id="IPR042265">
    <property type="entry name" value="DPH1/DPH2_3"/>
</dbReference>
<reference evidence="11 12" key="1">
    <citation type="submission" date="2015-07" db="EMBL/GenBank/DDBJ databases">
        <title>The genome of Eufriesea mexicana.</title>
        <authorList>
            <person name="Pan H."/>
            <person name="Kapheim K."/>
        </authorList>
    </citation>
    <scope>NUCLEOTIDE SEQUENCE [LARGE SCALE GENOMIC DNA]</scope>
    <source>
        <strain evidence="11">0111107269</strain>
        <tissue evidence="11">Whole body</tissue>
    </source>
</reference>
<keyword evidence="7" id="KW-0411">Iron-sulfur</keyword>
<comment type="cofactor">
    <cofactor evidence="1">
        <name>[4Fe-4S] cluster</name>
        <dbReference type="ChEBI" id="CHEBI:49883"/>
    </cofactor>
</comment>
<dbReference type="UniPathway" id="UPA00559"/>
<gene>
    <name evidence="11" type="ORF">WN48_09819</name>
</gene>
<feature type="non-terminal residue" evidence="11">
    <location>
        <position position="323"/>
    </location>
</feature>
<keyword evidence="12" id="KW-1185">Reference proteome</keyword>
<dbReference type="Pfam" id="PF01866">
    <property type="entry name" value="Diphthamide_syn"/>
    <property type="match status" value="1"/>
</dbReference>
<dbReference type="EMBL" id="KQ767065">
    <property type="protein sequence ID" value="OAD53517.1"/>
    <property type="molecule type" value="Genomic_DNA"/>
</dbReference>
<dbReference type="Proteomes" id="UP000250275">
    <property type="component" value="Unassembled WGS sequence"/>
</dbReference>
<name>A0A310S709_9HYME</name>
<evidence type="ECO:0000256" key="4">
    <source>
        <dbReference type="ARBA" id="ARBA00021914"/>
    </source>
</evidence>
<dbReference type="OrthoDB" id="449241at2759"/>
<organism evidence="11 12">
    <name type="scientific">Eufriesea mexicana</name>
    <dbReference type="NCBI Taxonomy" id="516756"/>
    <lineage>
        <taxon>Eukaryota</taxon>
        <taxon>Metazoa</taxon>
        <taxon>Ecdysozoa</taxon>
        <taxon>Arthropoda</taxon>
        <taxon>Hexapoda</taxon>
        <taxon>Insecta</taxon>
        <taxon>Pterygota</taxon>
        <taxon>Neoptera</taxon>
        <taxon>Endopterygota</taxon>
        <taxon>Hymenoptera</taxon>
        <taxon>Apocrita</taxon>
        <taxon>Aculeata</taxon>
        <taxon>Apoidea</taxon>
        <taxon>Anthophila</taxon>
        <taxon>Apidae</taxon>
        <taxon>Eufriesea</taxon>
    </lineage>
</organism>
<evidence type="ECO:0000313" key="12">
    <source>
        <dbReference type="Proteomes" id="UP000250275"/>
    </source>
</evidence>
<evidence type="ECO:0000256" key="10">
    <source>
        <dbReference type="ARBA" id="ARBA00045159"/>
    </source>
</evidence>
<keyword evidence="5" id="KW-0479">Metal-binding</keyword>
<dbReference type="InterPro" id="IPR042263">
    <property type="entry name" value="DPH1/DPH2_1"/>
</dbReference>
<comment type="function">
    <text evidence="10">Required for the first step of diphthamide biosynthesis, a post-translational modification of histidine which occurs in elongation factor 2. DPH1 and DPH2 transfer a 3-amino-3-carboxypropyl (ACP) group from S-adenosyl-L-methionine (SAM) to a histidine residue, the reaction is assisted by a reduction system comprising DPH3 and a NADH-dependent reductase. Facilitates the reduction of the catalytic iron-sulfur cluster found in the DPH1 subunit.</text>
</comment>
<evidence type="ECO:0000256" key="8">
    <source>
        <dbReference type="ARBA" id="ARBA00032573"/>
    </source>
</evidence>
<dbReference type="FunFam" id="3.40.50.11860:FF:000001">
    <property type="entry name" value="2-(3-amino-3-carboxypropyl)histidine synthase subunit 2"/>
    <property type="match status" value="1"/>
</dbReference>
<evidence type="ECO:0000256" key="2">
    <source>
        <dbReference type="ARBA" id="ARBA00005156"/>
    </source>
</evidence>
<protein>
    <recommendedName>
        <fullName evidence="4">2-(3-amino-3-carboxypropyl)histidine synthase subunit 2</fullName>
    </recommendedName>
    <alternativeName>
        <fullName evidence="8">Diphthamide biosynthesis protein 2</fullName>
    </alternativeName>
    <alternativeName>
        <fullName evidence="9">Diphtheria toxin resistance protein 2</fullName>
    </alternativeName>
</protein>
<evidence type="ECO:0000256" key="5">
    <source>
        <dbReference type="ARBA" id="ARBA00022723"/>
    </source>
</evidence>
<accession>A0A310S709</accession>
<evidence type="ECO:0000256" key="9">
    <source>
        <dbReference type="ARBA" id="ARBA00032791"/>
    </source>
</evidence>
<evidence type="ECO:0000256" key="1">
    <source>
        <dbReference type="ARBA" id="ARBA00001966"/>
    </source>
</evidence>
<feature type="non-terminal residue" evidence="11">
    <location>
        <position position="1"/>
    </location>
</feature>
<dbReference type="FunFam" id="3.40.50.11840:FF:000002">
    <property type="entry name" value="2-(3-amino-3-carboxypropyl)histidine synthase subunit 2"/>
    <property type="match status" value="1"/>
</dbReference>
<dbReference type="SFLD" id="SFLDS00032">
    <property type="entry name" value="Radical_SAM_3-amino-3-carboxyp"/>
    <property type="match status" value="1"/>
</dbReference>
<dbReference type="Gene3D" id="3.40.50.11840">
    <property type="entry name" value="Diphthamide synthesis DPH1/DPH2 domain 1"/>
    <property type="match status" value="1"/>
</dbReference>
<dbReference type="Gene3D" id="3.40.50.11860">
    <property type="entry name" value="Diphthamide synthesis DPH1/DPH2 domain 3"/>
    <property type="match status" value="1"/>
</dbReference>
<comment type="similarity">
    <text evidence="3">Belongs to the DPH1/DPH2 family. DPH2 subfamily.</text>
</comment>
<dbReference type="InterPro" id="IPR016435">
    <property type="entry name" value="DPH1/DPH2"/>
</dbReference>
<dbReference type="GO" id="GO:0090560">
    <property type="term" value="F:2-(3-amino-3-carboxypropyl)histidine synthase activity"/>
    <property type="evidence" value="ECO:0007669"/>
    <property type="project" value="InterPro"/>
</dbReference>
<evidence type="ECO:0000256" key="6">
    <source>
        <dbReference type="ARBA" id="ARBA00023004"/>
    </source>
</evidence>
<dbReference type="GO" id="GO:0017183">
    <property type="term" value="P:protein histidyl modification to diphthamide"/>
    <property type="evidence" value="ECO:0007669"/>
    <property type="project" value="UniProtKB-UniPathway"/>
</dbReference>
<dbReference type="GO" id="GO:0046872">
    <property type="term" value="F:metal ion binding"/>
    <property type="evidence" value="ECO:0007669"/>
    <property type="project" value="UniProtKB-KW"/>
</dbReference>
<evidence type="ECO:0000256" key="3">
    <source>
        <dbReference type="ARBA" id="ARBA00006179"/>
    </source>
</evidence>
<dbReference type="PANTHER" id="PTHR10762:SF2">
    <property type="entry name" value="2-(3-AMINO-3-CARBOXYPROPYL)HISTIDINE SYNTHASE SUBUNIT 2"/>
    <property type="match status" value="1"/>
</dbReference>
<proteinExistence type="inferred from homology"/>